<evidence type="ECO:0000313" key="3">
    <source>
        <dbReference type="Proteomes" id="UP000076078"/>
    </source>
</evidence>
<dbReference type="InterPro" id="IPR000626">
    <property type="entry name" value="Ubiquitin-like_dom"/>
</dbReference>
<dbReference type="EMBL" id="LODT01000004">
    <property type="protein sequence ID" value="KYR02465.1"/>
    <property type="molecule type" value="Genomic_DNA"/>
</dbReference>
<name>A0A152A8M9_TIELA</name>
<sequence>MFSFISNIYNSYFYPDMDLNEIRDITLHIQLSRKEFFDVTVKNNITVAKLLSDYIKVNRNENSIFKDDINITDLQKTLYQCSIVNNDHLNVLENTWAALPINTHVFISTVGDNQGSPMKIDCSYGHTVMYIKKQFSERSKIPLDKCRFVFAGKIMDLYRTVSNSSLQIGSRIHCVINSAPQ</sequence>
<dbReference type="PROSITE" id="PS50053">
    <property type="entry name" value="UBIQUITIN_2"/>
    <property type="match status" value="1"/>
</dbReference>
<dbReference type="SUPFAM" id="SSF54236">
    <property type="entry name" value="Ubiquitin-like"/>
    <property type="match status" value="1"/>
</dbReference>
<gene>
    <name evidence="2" type="ORF">DLAC_01306</name>
</gene>
<feature type="domain" description="Ubiquitin-like" evidence="1">
    <location>
        <begin position="103"/>
        <end position="177"/>
    </location>
</feature>
<evidence type="ECO:0000259" key="1">
    <source>
        <dbReference type="PROSITE" id="PS50053"/>
    </source>
</evidence>
<evidence type="ECO:0000313" key="2">
    <source>
        <dbReference type="EMBL" id="KYR02465.1"/>
    </source>
</evidence>
<keyword evidence="3" id="KW-1185">Reference proteome</keyword>
<accession>A0A152A8M9</accession>
<dbReference type="Proteomes" id="UP000076078">
    <property type="component" value="Unassembled WGS sequence"/>
</dbReference>
<dbReference type="Gene3D" id="3.10.20.90">
    <property type="entry name" value="Phosphatidylinositol 3-kinase Catalytic Subunit, Chain A, domain 1"/>
    <property type="match status" value="1"/>
</dbReference>
<dbReference type="CDD" id="cd17039">
    <property type="entry name" value="Ubl_ubiquitin_like"/>
    <property type="match status" value="1"/>
</dbReference>
<dbReference type="OMA" id="PINTHVF"/>
<protein>
    <recommendedName>
        <fullName evidence="1">Ubiquitin-like domain-containing protein</fullName>
    </recommendedName>
</protein>
<organism evidence="2 3">
    <name type="scientific">Tieghemostelium lacteum</name>
    <name type="common">Slime mold</name>
    <name type="synonym">Dictyostelium lacteum</name>
    <dbReference type="NCBI Taxonomy" id="361077"/>
    <lineage>
        <taxon>Eukaryota</taxon>
        <taxon>Amoebozoa</taxon>
        <taxon>Evosea</taxon>
        <taxon>Eumycetozoa</taxon>
        <taxon>Dictyostelia</taxon>
        <taxon>Dictyosteliales</taxon>
        <taxon>Raperosteliaceae</taxon>
        <taxon>Tieghemostelium</taxon>
    </lineage>
</organism>
<reference evidence="2 3" key="1">
    <citation type="submission" date="2015-12" db="EMBL/GenBank/DDBJ databases">
        <title>Dictyostelia acquired genes for synthesis and detection of signals that induce cell-type specialization by lateral gene transfer from prokaryotes.</title>
        <authorList>
            <person name="Gloeckner G."/>
            <person name="Schaap P."/>
        </authorList>
    </citation>
    <scope>NUCLEOTIDE SEQUENCE [LARGE SCALE GENOMIC DNA]</scope>
    <source>
        <strain evidence="2 3">TK</strain>
    </source>
</reference>
<dbReference type="InParanoid" id="A0A152A8M9"/>
<comment type="caution">
    <text evidence="2">The sequence shown here is derived from an EMBL/GenBank/DDBJ whole genome shotgun (WGS) entry which is preliminary data.</text>
</comment>
<dbReference type="Pfam" id="PF00240">
    <property type="entry name" value="ubiquitin"/>
    <property type="match status" value="1"/>
</dbReference>
<dbReference type="InterPro" id="IPR029071">
    <property type="entry name" value="Ubiquitin-like_domsf"/>
</dbReference>
<dbReference type="OrthoDB" id="23562at2759"/>
<proteinExistence type="predicted"/>
<dbReference type="AlphaFoldDB" id="A0A152A8M9"/>